<dbReference type="EMBL" id="JBBNAF010000003">
    <property type="protein sequence ID" value="KAK9160668.1"/>
    <property type="molecule type" value="Genomic_DNA"/>
</dbReference>
<organism evidence="1 2">
    <name type="scientific">Stephania yunnanensis</name>
    <dbReference type="NCBI Taxonomy" id="152371"/>
    <lineage>
        <taxon>Eukaryota</taxon>
        <taxon>Viridiplantae</taxon>
        <taxon>Streptophyta</taxon>
        <taxon>Embryophyta</taxon>
        <taxon>Tracheophyta</taxon>
        <taxon>Spermatophyta</taxon>
        <taxon>Magnoliopsida</taxon>
        <taxon>Ranunculales</taxon>
        <taxon>Menispermaceae</taxon>
        <taxon>Menispermoideae</taxon>
        <taxon>Cissampelideae</taxon>
        <taxon>Stephania</taxon>
    </lineage>
</organism>
<evidence type="ECO:0000313" key="2">
    <source>
        <dbReference type="Proteomes" id="UP001420932"/>
    </source>
</evidence>
<dbReference type="AlphaFoldDB" id="A0AAP0KZ56"/>
<reference evidence="1 2" key="1">
    <citation type="submission" date="2024-01" db="EMBL/GenBank/DDBJ databases">
        <title>Genome assemblies of Stephania.</title>
        <authorList>
            <person name="Yang L."/>
        </authorList>
    </citation>
    <scope>NUCLEOTIDE SEQUENCE [LARGE SCALE GENOMIC DNA]</scope>
    <source>
        <strain evidence="1">YNDBR</strain>
        <tissue evidence="1">Leaf</tissue>
    </source>
</reference>
<proteinExistence type="predicted"/>
<evidence type="ECO:0000313" key="1">
    <source>
        <dbReference type="EMBL" id="KAK9160668.1"/>
    </source>
</evidence>
<sequence>MLTLLCRSIKLQKTINFENVVRFELFFSFRLFFLHLHATKYKRHFGPRVVPCPFVDHHNIAHISIWVSRSID</sequence>
<accession>A0AAP0KZ56</accession>
<gene>
    <name evidence="1" type="ORF">Syun_007009</name>
</gene>
<protein>
    <submittedName>
        <fullName evidence="1">Uncharacterized protein</fullName>
    </submittedName>
</protein>
<keyword evidence="2" id="KW-1185">Reference proteome</keyword>
<comment type="caution">
    <text evidence="1">The sequence shown here is derived from an EMBL/GenBank/DDBJ whole genome shotgun (WGS) entry which is preliminary data.</text>
</comment>
<name>A0AAP0KZ56_9MAGN</name>
<dbReference type="Proteomes" id="UP001420932">
    <property type="component" value="Unassembled WGS sequence"/>
</dbReference>